<dbReference type="GO" id="GO:0003677">
    <property type="term" value="F:DNA binding"/>
    <property type="evidence" value="ECO:0007669"/>
    <property type="project" value="InterPro"/>
</dbReference>
<dbReference type="SUPFAM" id="SSF56349">
    <property type="entry name" value="DNA breaking-rejoining enzymes"/>
    <property type="match status" value="1"/>
</dbReference>
<dbReference type="InterPro" id="IPR002104">
    <property type="entry name" value="Integrase_catalytic"/>
</dbReference>
<dbReference type="InterPro" id="IPR011010">
    <property type="entry name" value="DNA_brk_join_enz"/>
</dbReference>
<protein>
    <recommendedName>
        <fullName evidence="3">Tyr recombinase domain-containing protein</fullName>
    </recommendedName>
</protein>
<feature type="region of interest" description="Disordered" evidence="2">
    <location>
        <begin position="112"/>
        <end position="132"/>
    </location>
</feature>
<dbReference type="EMBL" id="CAJNNV010007132">
    <property type="protein sequence ID" value="CAE8594522.1"/>
    <property type="molecule type" value="Genomic_DNA"/>
</dbReference>
<proteinExistence type="predicted"/>
<gene>
    <name evidence="4" type="ORF">PGLA1383_LOCUS13063</name>
</gene>
<reference evidence="4" key="1">
    <citation type="submission" date="2021-02" db="EMBL/GenBank/DDBJ databases">
        <authorList>
            <person name="Dougan E. K."/>
            <person name="Rhodes N."/>
            <person name="Thang M."/>
            <person name="Chan C."/>
        </authorList>
    </citation>
    <scope>NUCLEOTIDE SEQUENCE</scope>
</reference>
<evidence type="ECO:0000313" key="5">
    <source>
        <dbReference type="Proteomes" id="UP000654075"/>
    </source>
</evidence>
<keyword evidence="5" id="KW-1185">Reference proteome</keyword>
<evidence type="ECO:0000313" key="4">
    <source>
        <dbReference type="EMBL" id="CAE8594522.1"/>
    </source>
</evidence>
<dbReference type="InterPro" id="IPR013762">
    <property type="entry name" value="Integrase-like_cat_sf"/>
</dbReference>
<comment type="caution">
    <text evidence="4">The sequence shown here is derived from an EMBL/GenBank/DDBJ whole genome shotgun (WGS) entry which is preliminary data.</text>
</comment>
<evidence type="ECO:0000256" key="2">
    <source>
        <dbReference type="SAM" id="MobiDB-lite"/>
    </source>
</evidence>
<evidence type="ECO:0000259" key="3">
    <source>
        <dbReference type="PROSITE" id="PS51898"/>
    </source>
</evidence>
<sequence length="489" mass="54315">MFCFRCDGYLLNGTRLMAQVGENGEPRLSGQSNMLKRRAPLSLEPRPTPAATSHGSSSLPPVRLVPLNFLASAGSSSCKRAQAQKQRFCVGLSPVGRPGLPTRAEHLQLHLQRQRGQDHPAPLGPAGTAPAQRSIQPLPARKVARQRTKAARSCKRKKDAQCLPGLTVLQTGTVQPGTRAKYLEAIAKLKFWCRRRGHSVESPALADAAMEEYFDELFLDGDSVATGRIVLAALMFFQVDWPRQGNQLMPRARLSLKGWKRLAPPAARLPYPWEVVAALANHFVAKCLFEAAILMILMFVCYLRPSEAHRLRVKDVVLPLQGAGAAHRCYTLILHPYEEAVPSKTHEFDETVQIDLPHQQWVGPALVQIMSLRSRPGDEVVFKITQLQFAKLLKEAVAETRLEGAGDPHPYRLRHGGASTDYAAGHRPLVDIQRRGRWRSYNSVRRYEKGGRLTQQLQQLPARLRAHAVSCAAVIAEIMSGQRSPLKLR</sequence>
<feature type="compositionally biased region" description="Low complexity" evidence="2">
    <location>
        <begin position="120"/>
        <end position="131"/>
    </location>
</feature>
<accession>A0A813E6I4</accession>
<dbReference type="GO" id="GO:0015074">
    <property type="term" value="P:DNA integration"/>
    <property type="evidence" value="ECO:0007669"/>
    <property type="project" value="InterPro"/>
</dbReference>
<name>A0A813E6I4_POLGL</name>
<keyword evidence="1" id="KW-0233">DNA recombination</keyword>
<dbReference type="Gene3D" id="1.10.443.10">
    <property type="entry name" value="Intergrase catalytic core"/>
    <property type="match status" value="1"/>
</dbReference>
<dbReference type="PROSITE" id="PS51898">
    <property type="entry name" value="TYR_RECOMBINASE"/>
    <property type="match status" value="1"/>
</dbReference>
<dbReference type="AlphaFoldDB" id="A0A813E6I4"/>
<dbReference type="Proteomes" id="UP000654075">
    <property type="component" value="Unassembled WGS sequence"/>
</dbReference>
<dbReference type="GO" id="GO:0006310">
    <property type="term" value="P:DNA recombination"/>
    <property type="evidence" value="ECO:0007669"/>
    <property type="project" value="UniProtKB-KW"/>
</dbReference>
<feature type="domain" description="Tyr recombinase" evidence="3">
    <location>
        <begin position="268"/>
        <end position="462"/>
    </location>
</feature>
<evidence type="ECO:0000256" key="1">
    <source>
        <dbReference type="ARBA" id="ARBA00023172"/>
    </source>
</evidence>
<organism evidence="4 5">
    <name type="scientific">Polarella glacialis</name>
    <name type="common">Dinoflagellate</name>
    <dbReference type="NCBI Taxonomy" id="89957"/>
    <lineage>
        <taxon>Eukaryota</taxon>
        <taxon>Sar</taxon>
        <taxon>Alveolata</taxon>
        <taxon>Dinophyceae</taxon>
        <taxon>Suessiales</taxon>
        <taxon>Suessiaceae</taxon>
        <taxon>Polarella</taxon>
    </lineage>
</organism>